<dbReference type="RefSeq" id="WP_259852029.1">
    <property type="nucleotide sequence ID" value="NZ_JALXRO010000035.1"/>
</dbReference>
<evidence type="ECO:0000256" key="1">
    <source>
        <dbReference type="SAM" id="Phobius"/>
    </source>
</evidence>
<keyword evidence="1" id="KW-1133">Transmembrane helix</keyword>
<sequence>MATAGRRGRYIMVGWGGLVLGTVVVATLWASTMLLVTALFGEPSAESQQ</sequence>
<evidence type="ECO:0000313" key="3">
    <source>
        <dbReference type="Proteomes" id="UP001206890"/>
    </source>
</evidence>
<dbReference type="Proteomes" id="UP001206890">
    <property type="component" value="Unassembled WGS sequence"/>
</dbReference>
<protein>
    <submittedName>
        <fullName evidence="2">Uncharacterized protein</fullName>
    </submittedName>
</protein>
<keyword evidence="1" id="KW-0812">Transmembrane</keyword>
<evidence type="ECO:0000313" key="2">
    <source>
        <dbReference type="EMBL" id="MCT2117719.1"/>
    </source>
</evidence>
<name>A0AAW5Q616_9ACTN</name>
<proteinExistence type="predicted"/>
<reference evidence="2" key="1">
    <citation type="submission" date="2022-04" db="EMBL/GenBank/DDBJ databases">
        <title>Human microbiome associated bacterial genomes.</title>
        <authorList>
            <person name="Sandstrom S."/>
            <person name="Salamzade R."/>
            <person name="Kalan L.R."/>
        </authorList>
    </citation>
    <scope>NUCLEOTIDE SEQUENCE</scope>
    <source>
        <strain evidence="2">P3-SID1762</strain>
    </source>
</reference>
<dbReference type="AlphaFoldDB" id="A0AAW5Q616"/>
<feature type="transmembrane region" description="Helical" evidence="1">
    <location>
        <begin position="12"/>
        <end position="40"/>
    </location>
</feature>
<accession>A0AAW5Q616</accession>
<dbReference type="EMBL" id="JALXTC010000030">
    <property type="protein sequence ID" value="MCT2117719.1"/>
    <property type="molecule type" value="Genomic_DNA"/>
</dbReference>
<keyword evidence="1" id="KW-0472">Membrane</keyword>
<organism evidence="2 3">
    <name type="scientific">Dietzia cinnamea</name>
    <dbReference type="NCBI Taxonomy" id="321318"/>
    <lineage>
        <taxon>Bacteria</taxon>
        <taxon>Bacillati</taxon>
        <taxon>Actinomycetota</taxon>
        <taxon>Actinomycetes</taxon>
        <taxon>Mycobacteriales</taxon>
        <taxon>Dietziaceae</taxon>
        <taxon>Dietzia</taxon>
    </lineage>
</organism>
<comment type="caution">
    <text evidence="2">The sequence shown here is derived from an EMBL/GenBank/DDBJ whole genome shotgun (WGS) entry which is preliminary data.</text>
</comment>
<gene>
    <name evidence="2" type="ORF">M3D93_08110</name>
</gene>